<keyword evidence="1" id="KW-0472">Membrane</keyword>
<keyword evidence="1" id="KW-0812">Transmembrane</keyword>
<evidence type="ECO:0000313" key="3">
    <source>
        <dbReference type="EMBL" id="EAU41491.1"/>
    </source>
</evidence>
<dbReference type="STRING" id="217511.GCA_001463845_02415"/>
<keyword evidence="4" id="KW-1185">Reference proteome</keyword>
<dbReference type="eggNOG" id="COG4961">
    <property type="taxonomic scope" value="Bacteria"/>
</dbReference>
<reference evidence="3 4" key="1">
    <citation type="journal article" date="2010" name="J. Bacteriol.">
        <title>Genome sequence of Fulvimarina pelagi HTCC2506T, a Mn(II)-oxidizing alphaproteobacterium possessing an aerobic anoxygenic photosynthetic gene cluster and Xanthorhodopsin.</title>
        <authorList>
            <person name="Kang I."/>
            <person name="Oh H.M."/>
            <person name="Lim S.I."/>
            <person name="Ferriera S."/>
            <person name="Giovannoni S.J."/>
            <person name="Cho J.C."/>
        </authorList>
    </citation>
    <scope>NUCLEOTIDE SEQUENCE [LARGE SCALE GENOMIC DNA]</scope>
    <source>
        <strain evidence="3 4">HTCC2506</strain>
    </source>
</reference>
<evidence type="ECO:0000313" key="4">
    <source>
        <dbReference type="Proteomes" id="UP000004310"/>
    </source>
</evidence>
<name>Q0G4J0_9HYPH</name>
<sequence length="174" mass="19644">MKRPLCSGLCGLIKQNDGVAAIEFSLVALPLFAAIFFFFEIALLNVGNVLLNRAVEDASRAIRVGQLSTEADARKFRHEICSRYFGVVDCDKLIIDVRSYEEFSDVTDHPPITRQVIESFRPSIDLGEASDIIAVRIIYSYSPLFSFIFESSRRGSDEVFYLATAKIFRNEPFE</sequence>
<organism evidence="3 4">
    <name type="scientific">Fulvimarina pelagi HTCC2506</name>
    <dbReference type="NCBI Taxonomy" id="314231"/>
    <lineage>
        <taxon>Bacteria</taxon>
        <taxon>Pseudomonadati</taxon>
        <taxon>Pseudomonadota</taxon>
        <taxon>Alphaproteobacteria</taxon>
        <taxon>Hyphomicrobiales</taxon>
        <taxon>Aurantimonadaceae</taxon>
        <taxon>Fulvimarina</taxon>
    </lineage>
</organism>
<dbReference type="InterPro" id="IPR012495">
    <property type="entry name" value="TadE-like_dom"/>
</dbReference>
<accession>Q0G4J0</accession>
<keyword evidence="1" id="KW-1133">Transmembrane helix</keyword>
<proteinExistence type="predicted"/>
<evidence type="ECO:0000256" key="1">
    <source>
        <dbReference type="SAM" id="Phobius"/>
    </source>
</evidence>
<dbReference type="Pfam" id="PF07811">
    <property type="entry name" value="TadE"/>
    <property type="match status" value="1"/>
</dbReference>
<dbReference type="EMBL" id="AATP01000002">
    <property type="protein sequence ID" value="EAU41491.1"/>
    <property type="molecule type" value="Genomic_DNA"/>
</dbReference>
<dbReference type="RefSeq" id="WP_007067866.1">
    <property type="nucleotide sequence ID" value="NZ_DS022272.1"/>
</dbReference>
<comment type="caution">
    <text evidence="3">The sequence shown here is derived from an EMBL/GenBank/DDBJ whole genome shotgun (WGS) entry which is preliminary data.</text>
</comment>
<evidence type="ECO:0000259" key="2">
    <source>
        <dbReference type="Pfam" id="PF07811"/>
    </source>
</evidence>
<feature type="domain" description="TadE-like" evidence="2">
    <location>
        <begin position="18"/>
        <end position="60"/>
    </location>
</feature>
<dbReference type="Proteomes" id="UP000004310">
    <property type="component" value="Unassembled WGS sequence"/>
</dbReference>
<feature type="transmembrane region" description="Helical" evidence="1">
    <location>
        <begin position="31"/>
        <end position="51"/>
    </location>
</feature>
<dbReference type="AlphaFoldDB" id="Q0G4J0"/>
<protein>
    <submittedName>
        <fullName evidence="3">TadE-like protein</fullName>
    </submittedName>
</protein>
<dbReference type="HOGENOM" id="CLU_111553_0_0_5"/>
<gene>
    <name evidence="3" type="ORF">FP2506_13699</name>
</gene>